<feature type="region of interest" description="Disordered" evidence="1">
    <location>
        <begin position="95"/>
        <end position="118"/>
    </location>
</feature>
<evidence type="ECO:0000313" key="2">
    <source>
        <dbReference type="EMBL" id="CAJ1381008.1"/>
    </source>
</evidence>
<dbReference type="Proteomes" id="UP001178507">
    <property type="component" value="Unassembled WGS sequence"/>
</dbReference>
<feature type="non-terminal residue" evidence="2">
    <location>
        <position position="1"/>
    </location>
</feature>
<comment type="caution">
    <text evidence="2">The sequence shown here is derived from an EMBL/GenBank/DDBJ whole genome shotgun (WGS) entry which is preliminary data.</text>
</comment>
<name>A0AA36I6C4_9DINO</name>
<dbReference type="InterPro" id="IPR029063">
    <property type="entry name" value="SAM-dependent_MTases_sf"/>
</dbReference>
<evidence type="ECO:0000256" key="1">
    <source>
        <dbReference type="SAM" id="MobiDB-lite"/>
    </source>
</evidence>
<accession>A0AA36I6C4</accession>
<protein>
    <submittedName>
        <fullName evidence="2">Uncharacterized protein</fullName>
    </submittedName>
</protein>
<reference evidence="2" key="1">
    <citation type="submission" date="2023-08" db="EMBL/GenBank/DDBJ databases">
        <authorList>
            <person name="Chen Y."/>
            <person name="Shah S."/>
            <person name="Dougan E. K."/>
            <person name="Thang M."/>
            <person name="Chan C."/>
        </authorList>
    </citation>
    <scope>NUCLEOTIDE SEQUENCE</scope>
</reference>
<sequence length="1790" mass="197857">IAGLPSRRWMLELRGCPMLENSAAAVVWANSSRWLHERKSAQKTVQAIMDELVQLLSLFASQRKVCPNQKGLGETLPHKFHGKWMKRKAQRYTLMGQPDSSGSESDSGPPPDPGPEQILADSSVFTRYMQTGLGTNLIGLPLRYLPPGSVYDLHRDMTAGQGREKVSFSTFNRHWKKFQGCLRFRSKGDFVECDYCSGLKRDIKNAKKQGYSELLDATNSLQQHYRQELRAVLRRPALKNFLSGAEPVVEESAVQRAVLYLRQLSRGQRGNSLSFPPLPWMHSCVGDEGLAQGADQWLQFCDRLVVSVATLYRGKRSGDLKPALPLQFWAEPHAGILPDAVLTSLDDVHDIFQLPRHMVAAMSQSIGADKVRRALQRLDHVTLTTSFSGCGMAETGVEALAGMHGCALQLGPALDWDSHCQAVLHARWPDRCVFNDIHEDPRYKSHEAWIAKIRADPPDVLVFENVERYPPDLLAAALGDIYHYSESNLDPSEVFSLPMARPRLYLLLWRKSTCKWAGPEVNSWIEAMAAVKIEHKGPFDPEIFAAAPDMQSTRRMTNSEEKHFRQYENLIQQGLLRKTPVVDLRQSEARPVTALVNGCWPVHQEDSDALGLAHVELPASVGKTALVSMAGNAMFGACPVLAVFAALLYIEKAVIKLAESLKDHPCQWALEHSCVGHEAVIKLAESLKDHPCQWALEQFGDTGEAVVDWPRLPQWMNCLKDIVTEPRGYDNREFIKITLHPGDKGQGQFAYLAGKGFSRISALLFAVMKGADAVEDTGSHESLDASRMQEGTKLWIQLLGLEFGYSCSSSMRFRGLISGEVLASDVSSKGYPVLAVSFSGEVSRQVFRFLQSARQVYTSVEAVESSRERLYEATLQSQMLQEDCPGKDVMDNLTLMQQLLASVLEEYDGNSAYKLSAVQRDAIMNCILHSSPAFLRSVSRLLDIAPEKANPYRLKVLQTKRWIIGGSSGRANDHSIWGQMLVMDSEKQKILAEVVNHEVLRNLKAGRQKNLTLDEWAEFCDYSCWCGHALANAGTQPDAERDALRKRCTEGDFLATFRAQIAARSPDWTLQEWPWPQSFGKEGATTNPMQLRLDLNAINEQQQESQFKADMLSLNADLCKYCLHVQEQQSNSKAQKIALAAWVRNQVHSARTQVIEPFMQNMCNIKGCETGASQVQAWSRFLRCGPDSSTNGVVLKIFYCDCNKFGRMSDDAVSNMFDVVQQAAAQDPTNFAAIIVPTTVVSKKRLTGDRAERARLELKAENKGFIPILVSLRMSEVSLHGNDSRQVCYDAYVLIPESGEDSNPFTSSFLLRRKATMKEADWMSPSDYVLTAAQPGAPSSPGNLSLEKRAAHLLAGESVPMALFQALLHTSDSSPKPILTKRSDAVAVFNFCPHDGGLELGCLKANNKGPSSWRVCSLGLDLLSAQACQGRVGKALLLDWKEASFKLQPEPSLKFQAKLPDAEAKRFSDPPMPELTLMTVSTEGKAVVPSQIRKKWSSDPVYGPEWLAELRKCDELATGDVETTAAAMAAASSGSGSAATTVVAAEETGAAGELPAEWEAQPASLLDGRTTHTCATEIKGLNLVMDLGDGELDSLKVYLQAQESLTVKAKEKALFKMGAADWYKPPKSTRLLASDNEKHLYVFELNSDTALVMCEISSEGTTVTADPEPLRAVLHEAEVAGLLSLKVWGHSCERPSGAAHAPGDVDHFEIKPENATTWCLKPKAAPSIETVRGSNLGSYLPAKLIHASPRIQLSWVLTVDMALGVMVPKRPEFFLKRDLPLQPQQVVRVV</sequence>
<dbReference type="SUPFAM" id="SSF53335">
    <property type="entry name" value="S-adenosyl-L-methionine-dependent methyltransferases"/>
    <property type="match status" value="1"/>
</dbReference>
<feature type="compositionally biased region" description="Low complexity" evidence="1">
    <location>
        <begin position="98"/>
        <end position="107"/>
    </location>
</feature>
<keyword evidence="3" id="KW-1185">Reference proteome</keyword>
<gene>
    <name evidence="2" type="ORF">EVOR1521_LOCUS8814</name>
</gene>
<evidence type="ECO:0000313" key="3">
    <source>
        <dbReference type="Proteomes" id="UP001178507"/>
    </source>
</evidence>
<proteinExistence type="predicted"/>
<organism evidence="2 3">
    <name type="scientific">Effrenium voratum</name>
    <dbReference type="NCBI Taxonomy" id="2562239"/>
    <lineage>
        <taxon>Eukaryota</taxon>
        <taxon>Sar</taxon>
        <taxon>Alveolata</taxon>
        <taxon>Dinophyceae</taxon>
        <taxon>Suessiales</taxon>
        <taxon>Symbiodiniaceae</taxon>
        <taxon>Effrenium</taxon>
    </lineage>
</organism>
<dbReference type="EMBL" id="CAUJNA010000770">
    <property type="protein sequence ID" value="CAJ1381008.1"/>
    <property type="molecule type" value="Genomic_DNA"/>
</dbReference>